<evidence type="ECO:0000313" key="2">
    <source>
        <dbReference type="Proteomes" id="UP000073492"/>
    </source>
</evidence>
<protein>
    <submittedName>
        <fullName evidence="1">Uncharacterized protein</fullName>
    </submittedName>
</protein>
<dbReference type="EMBL" id="LFZO01000355">
    <property type="protein sequence ID" value="KXT09294.1"/>
    <property type="molecule type" value="Genomic_DNA"/>
</dbReference>
<dbReference type="STRING" id="113226.A0A139I3M5"/>
<gene>
    <name evidence="1" type="ORF">AC579_2858</name>
</gene>
<proteinExistence type="predicted"/>
<name>A0A139I3M5_9PEZI</name>
<evidence type="ECO:0000313" key="1">
    <source>
        <dbReference type="EMBL" id="KXT09294.1"/>
    </source>
</evidence>
<keyword evidence="2" id="KW-1185">Reference proteome</keyword>
<dbReference type="OrthoDB" id="504689at2759"/>
<dbReference type="Proteomes" id="UP000073492">
    <property type="component" value="Unassembled WGS sequence"/>
</dbReference>
<dbReference type="Gene3D" id="3.40.50.360">
    <property type="match status" value="1"/>
</dbReference>
<sequence length="140" mass="15598">MPRLCQASLSRSICIDVTTAVPSSSQGIEEAGGEADLYRIPGTLSKDVLDKMNPTVPHPSVLQSTEHEILETYDEILFGIPTCPLNGRHGRTVLAERGFIRQVCRRVHYDWWRAGEYTKDIYTTSLTTPANICDFSMPSP</sequence>
<accession>A0A139I3M5</accession>
<comment type="caution">
    <text evidence="1">The sequence shown here is derived from an EMBL/GenBank/DDBJ whole genome shotgun (WGS) entry which is preliminary data.</text>
</comment>
<dbReference type="InterPro" id="IPR029039">
    <property type="entry name" value="Flavoprotein-like_sf"/>
</dbReference>
<dbReference type="AlphaFoldDB" id="A0A139I3M5"/>
<reference evidence="1 2" key="1">
    <citation type="submission" date="2015-07" db="EMBL/GenBank/DDBJ databases">
        <title>Comparative genomics of the Sigatoka disease complex on banana suggests a link between parallel evolutionary changes in Pseudocercospora fijiensis and Pseudocercospora eumusae and increased virulence on the banana host.</title>
        <authorList>
            <person name="Chang T.-C."/>
            <person name="Salvucci A."/>
            <person name="Crous P.W."/>
            <person name="Stergiopoulos I."/>
        </authorList>
    </citation>
    <scope>NUCLEOTIDE SEQUENCE [LARGE SCALE GENOMIC DNA]</scope>
    <source>
        <strain evidence="1 2">CBS 116634</strain>
    </source>
</reference>
<organism evidence="1 2">
    <name type="scientific">Pseudocercospora musae</name>
    <dbReference type="NCBI Taxonomy" id="113226"/>
    <lineage>
        <taxon>Eukaryota</taxon>
        <taxon>Fungi</taxon>
        <taxon>Dikarya</taxon>
        <taxon>Ascomycota</taxon>
        <taxon>Pezizomycotina</taxon>
        <taxon>Dothideomycetes</taxon>
        <taxon>Dothideomycetidae</taxon>
        <taxon>Mycosphaerellales</taxon>
        <taxon>Mycosphaerellaceae</taxon>
        <taxon>Pseudocercospora</taxon>
    </lineage>
</organism>